<dbReference type="PIRSF" id="PIRSF000876">
    <property type="entry name" value="RR_chemtxs_CheB"/>
    <property type="match status" value="1"/>
</dbReference>
<feature type="domain" description="Response regulatory" evidence="8">
    <location>
        <begin position="1"/>
        <end position="116"/>
    </location>
</feature>
<protein>
    <recommendedName>
        <fullName evidence="5">Protein-glutamate methylesterase/protein-glutamine glutaminase</fullName>
        <ecNumber evidence="5">3.1.1.61</ecNumber>
        <ecNumber evidence="5">3.5.1.44</ecNumber>
    </recommendedName>
</protein>
<keyword evidence="1 5" id="KW-0963">Cytoplasm</keyword>
<evidence type="ECO:0000256" key="6">
    <source>
        <dbReference type="PROSITE-ProRule" id="PRU00050"/>
    </source>
</evidence>
<dbReference type="GO" id="GO:0005737">
    <property type="term" value="C:cytoplasm"/>
    <property type="evidence" value="ECO:0007669"/>
    <property type="project" value="UniProtKB-SubCell"/>
</dbReference>
<dbReference type="Gene3D" id="3.40.50.180">
    <property type="entry name" value="Methylesterase CheB, C-terminal domain"/>
    <property type="match status" value="1"/>
</dbReference>
<proteinExistence type="inferred from homology"/>
<evidence type="ECO:0000256" key="7">
    <source>
        <dbReference type="PROSITE-ProRule" id="PRU00169"/>
    </source>
</evidence>
<dbReference type="SMART" id="SM00448">
    <property type="entry name" value="REC"/>
    <property type="match status" value="1"/>
</dbReference>
<dbReference type="PROSITE" id="PS50110">
    <property type="entry name" value="RESPONSE_REGULATORY"/>
    <property type="match status" value="1"/>
</dbReference>
<dbReference type="EC" id="3.1.1.61" evidence="5"/>
<dbReference type="InterPro" id="IPR000673">
    <property type="entry name" value="Sig_transdc_resp-reg_Me-estase"/>
</dbReference>
<evidence type="ECO:0000259" key="8">
    <source>
        <dbReference type="PROSITE" id="PS50110"/>
    </source>
</evidence>
<dbReference type="EMBL" id="QFXC01000003">
    <property type="protein sequence ID" value="RDH85755.1"/>
    <property type="molecule type" value="Genomic_DNA"/>
</dbReference>
<dbReference type="PANTHER" id="PTHR42872:SF6">
    <property type="entry name" value="PROTEIN-GLUTAMATE METHYLESTERASE_PROTEIN-GLUTAMINE GLUTAMINASE"/>
    <property type="match status" value="1"/>
</dbReference>
<dbReference type="NCBIfam" id="NF001965">
    <property type="entry name" value="PRK00742.1"/>
    <property type="match status" value="1"/>
</dbReference>
<dbReference type="InterPro" id="IPR008248">
    <property type="entry name" value="CheB-like"/>
</dbReference>
<comment type="catalytic activity">
    <reaction evidence="5">
        <text>L-glutaminyl-[protein] + H2O = L-glutamyl-[protein] + NH4(+)</text>
        <dbReference type="Rhea" id="RHEA:16441"/>
        <dbReference type="Rhea" id="RHEA-COMP:10207"/>
        <dbReference type="Rhea" id="RHEA-COMP:10208"/>
        <dbReference type="ChEBI" id="CHEBI:15377"/>
        <dbReference type="ChEBI" id="CHEBI:28938"/>
        <dbReference type="ChEBI" id="CHEBI:29973"/>
        <dbReference type="ChEBI" id="CHEBI:30011"/>
        <dbReference type="EC" id="3.5.1.44"/>
    </reaction>
</comment>
<dbReference type="SUPFAM" id="SSF52738">
    <property type="entry name" value="Methylesterase CheB, C-terminal domain"/>
    <property type="match status" value="1"/>
</dbReference>
<dbReference type="Gene3D" id="3.40.50.2300">
    <property type="match status" value="1"/>
</dbReference>
<evidence type="ECO:0000256" key="2">
    <source>
        <dbReference type="ARBA" id="ARBA00022500"/>
    </source>
</evidence>
<keyword evidence="3 5" id="KW-0378">Hydrolase</keyword>
<evidence type="ECO:0000313" key="11">
    <source>
        <dbReference type="Proteomes" id="UP000254266"/>
    </source>
</evidence>
<reference evidence="10 11" key="1">
    <citation type="journal article" date="2018" name="ISME J.">
        <title>Endosymbiont genomes yield clues of tubeworm success.</title>
        <authorList>
            <person name="Li Y."/>
            <person name="Liles M.R."/>
            <person name="Halanych K.M."/>
        </authorList>
    </citation>
    <scope>NUCLEOTIDE SEQUENCE [LARGE SCALE GENOMIC DNA]</scope>
    <source>
        <strain evidence="10">A1464</strain>
    </source>
</reference>
<accession>A0A370DLG1</accession>
<dbReference type="PROSITE" id="PS50122">
    <property type="entry name" value="CHEB"/>
    <property type="match status" value="1"/>
</dbReference>
<dbReference type="GO" id="GO:0008984">
    <property type="term" value="F:protein-glutamate methylesterase activity"/>
    <property type="evidence" value="ECO:0007669"/>
    <property type="project" value="UniProtKB-UniRule"/>
</dbReference>
<comment type="similarity">
    <text evidence="5">Belongs to the CheB family.</text>
</comment>
<dbReference type="NCBIfam" id="NF009206">
    <property type="entry name" value="PRK12555.1"/>
    <property type="match status" value="1"/>
</dbReference>
<dbReference type="CDD" id="cd16432">
    <property type="entry name" value="CheB_Rec"/>
    <property type="match status" value="1"/>
</dbReference>
<evidence type="ECO:0000256" key="5">
    <source>
        <dbReference type="HAMAP-Rule" id="MF_00099"/>
    </source>
</evidence>
<comment type="subcellular location">
    <subcellularLocation>
        <location evidence="5">Cytoplasm</location>
    </subcellularLocation>
</comment>
<feature type="active site" evidence="5 6">
    <location>
        <position position="198"/>
    </location>
</feature>
<name>A0A370DLG1_9GAMM</name>
<dbReference type="PANTHER" id="PTHR42872">
    <property type="entry name" value="PROTEIN-GLUTAMATE METHYLESTERASE/PROTEIN-GLUTAMINE GLUTAMINASE"/>
    <property type="match status" value="1"/>
</dbReference>
<dbReference type="AlphaFoldDB" id="A0A370DLG1"/>
<feature type="active site" evidence="5 6">
    <location>
        <position position="172"/>
    </location>
</feature>
<dbReference type="InterPro" id="IPR011006">
    <property type="entry name" value="CheY-like_superfamily"/>
</dbReference>
<comment type="catalytic activity">
    <reaction evidence="4 5">
        <text>[protein]-L-glutamate 5-O-methyl ester + H2O = L-glutamyl-[protein] + methanol + H(+)</text>
        <dbReference type="Rhea" id="RHEA:23236"/>
        <dbReference type="Rhea" id="RHEA-COMP:10208"/>
        <dbReference type="Rhea" id="RHEA-COMP:10311"/>
        <dbReference type="ChEBI" id="CHEBI:15377"/>
        <dbReference type="ChEBI" id="CHEBI:15378"/>
        <dbReference type="ChEBI" id="CHEBI:17790"/>
        <dbReference type="ChEBI" id="CHEBI:29973"/>
        <dbReference type="ChEBI" id="CHEBI:82795"/>
        <dbReference type="EC" id="3.1.1.61"/>
    </reaction>
</comment>
<dbReference type="GO" id="GO:0000156">
    <property type="term" value="F:phosphorelay response regulator activity"/>
    <property type="evidence" value="ECO:0007669"/>
    <property type="project" value="InterPro"/>
</dbReference>
<dbReference type="HAMAP" id="MF_00099">
    <property type="entry name" value="CheB_chemtxs"/>
    <property type="match status" value="1"/>
</dbReference>
<sequence>MVVDDSALVRKVMTDVLSSDPGIKVISQAPDPIFAMQKMKKEMPDVITLDIEMPRMDGITFLQKLMTENPLPVVICSSLAREAADTTLSALRAGAVDIITKPEIGVKGFIQDSSIQIINAVKGAAKARVKKRASGHINVAPKQNADAILSKGSINTKAMSETTDKLIAIGASTGGTEALRTVLAGMPAISPGVVIVQHMPEKFTTAFAGHLNEISAMEVREAKNGDRLRNGVALLAPGGKHMLLKRSGAQYHVDVVDGPLVSRHRPSVDVLFRSVARFAGANATACILTGMGDDGATGLKEIRDAGGRTFSQDEETSVVYGMPKEAWKRGASERQLALGDVAFALLKTSQEKVKKK</sequence>
<organism evidence="10 11">
    <name type="scientific">endosymbiont of Galathealinum brachiosum</name>
    <dbReference type="NCBI Taxonomy" id="2200906"/>
    <lineage>
        <taxon>Bacteria</taxon>
        <taxon>Pseudomonadati</taxon>
        <taxon>Pseudomonadota</taxon>
        <taxon>Gammaproteobacteria</taxon>
        <taxon>sulfur-oxidizing symbionts</taxon>
    </lineage>
</organism>
<keyword evidence="2 5" id="KW-0145">Chemotaxis</keyword>
<dbReference type="GO" id="GO:0050568">
    <property type="term" value="F:protein-glutamine glutaminase activity"/>
    <property type="evidence" value="ECO:0007669"/>
    <property type="project" value="UniProtKB-UniRule"/>
</dbReference>
<comment type="domain">
    <text evidence="5">Contains a C-terminal catalytic domain, and an N-terminal region which modulates catalytic activity.</text>
</comment>
<gene>
    <name evidence="5" type="primary">cheB</name>
    <name evidence="10" type="ORF">DIZ80_01860</name>
</gene>
<evidence type="ECO:0000259" key="9">
    <source>
        <dbReference type="PROSITE" id="PS50122"/>
    </source>
</evidence>
<dbReference type="SUPFAM" id="SSF52172">
    <property type="entry name" value="CheY-like"/>
    <property type="match status" value="1"/>
</dbReference>
<dbReference type="InterPro" id="IPR001789">
    <property type="entry name" value="Sig_transdc_resp-reg_receiver"/>
</dbReference>
<comment type="caution">
    <text evidence="10">The sequence shown here is derived from an EMBL/GenBank/DDBJ whole genome shotgun (WGS) entry which is preliminary data.</text>
</comment>
<evidence type="ECO:0000256" key="4">
    <source>
        <dbReference type="ARBA" id="ARBA00048267"/>
    </source>
</evidence>
<dbReference type="GO" id="GO:0006935">
    <property type="term" value="P:chemotaxis"/>
    <property type="evidence" value="ECO:0007669"/>
    <property type="project" value="UniProtKB-UniRule"/>
</dbReference>
<dbReference type="EC" id="3.5.1.44" evidence="5"/>
<comment type="function">
    <text evidence="5">Involved in chemotaxis. Part of a chemotaxis signal transduction system that modulates chemotaxis in response to various stimuli. Catalyzes the demethylation of specific methylglutamate residues introduced into the chemoreceptors (methyl-accepting chemotaxis proteins or MCP) by CheR. Also mediates the irreversible deamidation of specific glutamine residues to glutamic acid.</text>
</comment>
<feature type="domain" description="CheB-type methylesterase" evidence="9">
    <location>
        <begin position="160"/>
        <end position="352"/>
    </location>
</feature>
<feature type="active site" evidence="5 6">
    <location>
        <position position="294"/>
    </location>
</feature>
<dbReference type="Proteomes" id="UP000254266">
    <property type="component" value="Unassembled WGS sequence"/>
</dbReference>
<evidence type="ECO:0000256" key="1">
    <source>
        <dbReference type="ARBA" id="ARBA00022490"/>
    </source>
</evidence>
<feature type="modified residue" description="4-aspartylphosphate" evidence="5 7">
    <location>
        <position position="50"/>
    </location>
</feature>
<comment type="PTM">
    <text evidence="5">Phosphorylated by CheA. Phosphorylation of the N-terminal regulatory domain activates the methylesterase activity.</text>
</comment>
<evidence type="ECO:0000256" key="3">
    <source>
        <dbReference type="ARBA" id="ARBA00022801"/>
    </source>
</evidence>
<keyword evidence="11" id="KW-1185">Reference proteome</keyword>
<dbReference type="InterPro" id="IPR035909">
    <property type="entry name" value="CheB_C"/>
</dbReference>
<dbReference type="Pfam" id="PF00072">
    <property type="entry name" value="Response_reg"/>
    <property type="match status" value="1"/>
</dbReference>
<evidence type="ECO:0000313" key="10">
    <source>
        <dbReference type="EMBL" id="RDH85755.1"/>
    </source>
</evidence>
<dbReference type="Pfam" id="PF01339">
    <property type="entry name" value="CheB_methylest"/>
    <property type="match status" value="1"/>
</dbReference>
<dbReference type="CDD" id="cd17541">
    <property type="entry name" value="REC_CheB-like"/>
    <property type="match status" value="1"/>
</dbReference>
<keyword evidence="5 7" id="KW-0597">Phosphoprotein</keyword>